<accession>A0A6J4U9D2</accession>
<feature type="domain" description="CYTH" evidence="1">
    <location>
        <begin position="3"/>
        <end position="217"/>
    </location>
</feature>
<proteinExistence type="predicted"/>
<gene>
    <name evidence="2" type="ORF">AVDCRST_MAG79-2096</name>
</gene>
<dbReference type="InterPro" id="IPR033469">
    <property type="entry name" value="CYTH-like_dom_sf"/>
</dbReference>
<evidence type="ECO:0000313" key="2">
    <source>
        <dbReference type="EMBL" id="CAA9543847.1"/>
    </source>
</evidence>
<dbReference type="AlphaFoldDB" id="A0A6J4U9D2"/>
<sequence length="221" mass="24702">MPRVEIELQYLYRSSEPLLVPAELAGFALAGSTSFEIVDAYFDTAELGLRRAGSSLRIRRQTSLPAPVLTWKGPSARRPDGAKEREEVEIPLDHVPPDGRDVAAQLERFRLWEGVTATTGVTPDTPLEGIGELRNRRSAHLYVQGLHQLELTWDRLTYPVGKPEVRLEVEVKRRGASRHLAAVDRELRALYGKKLAPTPYGKSHELARRLYPEAFATATGL</sequence>
<organism evidence="2">
    <name type="scientific">uncultured Thermoleophilia bacterium</name>
    <dbReference type="NCBI Taxonomy" id="1497501"/>
    <lineage>
        <taxon>Bacteria</taxon>
        <taxon>Bacillati</taxon>
        <taxon>Actinomycetota</taxon>
        <taxon>Thermoleophilia</taxon>
        <taxon>environmental samples</taxon>
    </lineage>
</organism>
<dbReference type="Pfam" id="PF01928">
    <property type="entry name" value="CYTH"/>
    <property type="match status" value="1"/>
</dbReference>
<reference evidence="2" key="1">
    <citation type="submission" date="2020-02" db="EMBL/GenBank/DDBJ databases">
        <authorList>
            <person name="Meier V. D."/>
        </authorList>
    </citation>
    <scope>NUCLEOTIDE SEQUENCE</scope>
    <source>
        <strain evidence="2">AVDCRST_MAG79</strain>
    </source>
</reference>
<protein>
    <recommendedName>
        <fullName evidence="1">CYTH domain-containing protein</fullName>
    </recommendedName>
</protein>
<dbReference type="Gene3D" id="2.40.320.10">
    <property type="entry name" value="Hypothetical Protein Pfu-838710-001"/>
    <property type="match status" value="1"/>
</dbReference>
<dbReference type="EMBL" id="CADCWC010000314">
    <property type="protein sequence ID" value="CAA9543847.1"/>
    <property type="molecule type" value="Genomic_DNA"/>
</dbReference>
<dbReference type="SUPFAM" id="SSF55154">
    <property type="entry name" value="CYTH-like phosphatases"/>
    <property type="match status" value="1"/>
</dbReference>
<dbReference type="SMART" id="SM01118">
    <property type="entry name" value="CYTH"/>
    <property type="match status" value="1"/>
</dbReference>
<dbReference type="PROSITE" id="PS51707">
    <property type="entry name" value="CYTH"/>
    <property type="match status" value="1"/>
</dbReference>
<dbReference type="InterPro" id="IPR023577">
    <property type="entry name" value="CYTH_domain"/>
</dbReference>
<evidence type="ECO:0000259" key="1">
    <source>
        <dbReference type="PROSITE" id="PS51707"/>
    </source>
</evidence>
<name>A0A6J4U9D2_9ACTN</name>